<accession>A0A7S4BIY5</accession>
<feature type="region of interest" description="Disordered" evidence="1">
    <location>
        <begin position="102"/>
        <end position="217"/>
    </location>
</feature>
<dbReference type="GO" id="GO:0008270">
    <property type="term" value="F:zinc ion binding"/>
    <property type="evidence" value="ECO:0007669"/>
    <property type="project" value="InterPro"/>
</dbReference>
<dbReference type="GO" id="GO:0000981">
    <property type="term" value="F:DNA-binding transcription factor activity, RNA polymerase II-specific"/>
    <property type="evidence" value="ECO:0007669"/>
    <property type="project" value="InterPro"/>
</dbReference>
<dbReference type="CDD" id="cd00067">
    <property type="entry name" value="GAL4"/>
    <property type="match status" value="1"/>
</dbReference>
<evidence type="ECO:0000256" key="1">
    <source>
        <dbReference type="SAM" id="MobiDB-lite"/>
    </source>
</evidence>
<dbReference type="PROSITE" id="PS00463">
    <property type="entry name" value="ZN2_CY6_FUNGAL_1"/>
    <property type="match status" value="1"/>
</dbReference>
<feature type="compositionally biased region" description="Basic and acidic residues" evidence="1">
    <location>
        <begin position="103"/>
        <end position="113"/>
    </location>
</feature>
<dbReference type="InterPro" id="IPR036864">
    <property type="entry name" value="Zn2-C6_fun-type_DNA-bd_sf"/>
</dbReference>
<dbReference type="Gene3D" id="4.10.240.10">
    <property type="entry name" value="Zn(2)-C6 fungal-type DNA-binding domain"/>
    <property type="match status" value="1"/>
</dbReference>
<feature type="compositionally biased region" description="Low complexity" evidence="1">
    <location>
        <begin position="203"/>
        <end position="217"/>
    </location>
</feature>
<dbReference type="EMBL" id="HBIZ01031617">
    <property type="protein sequence ID" value="CAE0767517.1"/>
    <property type="molecule type" value="Transcribed_RNA"/>
</dbReference>
<dbReference type="InterPro" id="IPR001138">
    <property type="entry name" value="Zn2Cys6_DnaBD"/>
</dbReference>
<reference evidence="3" key="1">
    <citation type="submission" date="2021-01" db="EMBL/GenBank/DDBJ databases">
        <authorList>
            <person name="Corre E."/>
            <person name="Pelletier E."/>
            <person name="Niang G."/>
            <person name="Scheremetjew M."/>
            <person name="Finn R."/>
            <person name="Kale V."/>
            <person name="Holt S."/>
            <person name="Cochrane G."/>
            <person name="Meng A."/>
            <person name="Brown T."/>
            <person name="Cohen L."/>
        </authorList>
    </citation>
    <scope>NUCLEOTIDE SEQUENCE</scope>
    <source>
        <strain evidence="3">CCMP645</strain>
    </source>
</reference>
<dbReference type="SUPFAM" id="SSF57701">
    <property type="entry name" value="Zn2/Cys6 DNA-binding domain"/>
    <property type="match status" value="1"/>
</dbReference>
<feature type="domain" description="Zn(2)-C6 fungal-type" evidence="2">
    <location>
        <begin position="76"/>
        <end position="105"/>
    </location>
</feature>
<dbReference type="SMART" id="SM00066">
    <property type="entry name" value="GAL4"/>
    <property type="match status" value="1"/>
</dbReference>
<proteinExistence type="predicted"/>
<feature type="compositionally biased region" description="Low complexity" evidence="1">
    <location>
        <begin position="161"/>
        <end position="171"/>
    </location>
</feature>
<sequence length="217" mass="23397">MMSGNMMSGNMMSGNMMNGSVMNGNMMNGNMMNGNMMCSYASGPMDFCGGSMMFSPANQQFRGMEFAMERKRVRTACVSCHERKLRCIMQPNGKCQHCTNKQRPCEPREEMKRGRPRTVRPAEAKGTVDASFQASTPAASNKVSTEVQCEPCDAKQPPSPTSTEPLSTEPLATEPHTEQPVKADALQQAGTGNEDDANDHAAADAADGAHTAMGTKQ</sequence>
<protein>
    <recommendedName>
        <fullName evidence="2">Zn(2)-C6 fungal-type domain-containing protein</fullName>
    </recommendedName>
</protein>
<name>A0A7S4BIY5_CHRCT</name>
<dbReference type="AlphaFoldDB" id="A0A7S4BIY5"/>
<organism evidence="3">
    <name type="scientific">Chrysotila carterae</name>
    <name type="common">Marine alga</name>
    <name type="synonym">Syracosphaera carterae</name>
    <dbReference type="NCBI Taxonomy" id="13221"/>
    <lineage>
        <taxon>Eukaryota</taxon>
        <taxon>Haptista</taxon>
        <taxon>Haptophyta</taxon>
        <taxon>Prymnesiophyceae</taxon>
        <taxon>Isochrysidales</taxon>
        <taxon>Isochrysidaceae</taxon>
        <taxon>Chrysotila</taxon>
    </lineage>
</organism>
<evidence type="ECO:0000313" key="3">
    <source>
        <dbReference type="EMBL" id="CAE0767517.1"/>
    </source>
</evidence>
<evidence type="ECO:0000259" key="2">
    <source>
        <dbReference type="PROSITE" id="PS00463"/>
    </source>
</evidence>
<feature type="compositionally biased region" description="Polar residues" evidence="1">
    <location>
        <begin position="130"/>
        <end position="147"/>
    </location>
</feature>
<gene>
    <name evidence="3" type="ORF">PCAR00345_LOCUS20129</name>
</gene>